<dbReference type="Gene3D" id="1.10.510.10">
    <property type="entry name" value="Transferase(Phosphotransferase) domain 1"/>
    <property type="match status" value="1"/>
</dbReference>
<feature type="compositionally biased region" description="Basic and acidic residues" evidence="5">
    <location>
        <begin position="611"/>
        <end position="622"/>
    </location>
</feature>
<feature type="binding site" evidence="4">
    <location>
        <position position="212"/>
    </location>
    <ligand>
        <name>ATP</name>
        <dbReference type="ChEBI" id="CHEBI:30616"/>
    </ligand>
</feature>
<accession>A0ABR3JNM2</accession>
<evidence type="ECO:0000256" key="1">
    <source>
        <dbReference type="ARBA" id="ARBA00005575"/>
    </source>
</evidence>
<keyword evidence="2 4" id="KW-0547">Nucleotide-binding</keyword>
<feature type="compositionally biased region" description="Low complexity" evidence="5">
    <location>
        <begin position="658"/>
        <end position="680"/>
    </location>
</feature>
<proteinExistence type="inferred from homology"/>
<evidence type="ECO:0000256" key="5">
    <source>
        <dbReference type="SAM" id="MobiDB-lite"/>
    </source>
</evidence>
<evidence type="ECO:0000313" key="9">
    <source>
        <dbReference type="Proteomes" id="UP001556367"/>
    </source>
</evidence>
<protein>
    <recommendedName>
        <fullName evidence="10">Pkinase-domain-containing protein</fullName>
    </recommendedName>
</protein>
<dbReference type="SUPFAM" id="SSF49879">
    <property type="entry name" value="SMAD/FHA domain"/>
    <property type="match status" value="1"/>
</dbReference>
<dbReference type="Pfam" id="PF00498">
    <property type="entry name" value="FHA"/>
    <property type="match status" value="1"/>
</dbReference>
<feature type="domain" description="Protein kinase" evidence="7">
    <location>
        <begin position="183"/>
        <end position="471"/>
    </location>
</feature>
<dbReference type="InterPro" id="IPR008984">
    <property type="entry name" value="SMAD_FHA_dom_sf"/>
</dbReference>
<feature type="domain" description="FHA" evidence="6">
    <location>
        <begin position="78"/>
        <end position="134"/>
    </location>
</feature>
<dbReference type="SUPFAM" id="SSF56112">
    <property type="entry name" value="Protein kinase-like (PK-like)"/>
    <property type="match status" value="1"/>
</dbReference>
<dbReference type="PROSITE" id="PS00107">
    <property type="entry name" value="PROTEIN_KINASE_ATP"/>
    <property type="match status" value="1"/>
</dbReference>
<feature type="region of interest" description="Disordered" evidence="5">
    <location>
        <begin position="219"/>
        <end position="249"/>
    </location>
</feature>
<keyword evidence="9" id="KW-1185">Reference proteome</keyword>
<evidence type="ECO:0000313" key="8">
    <source>
        <dbReference type="EMBL" id="KAL0956927.1"/>
    </source>
</evidence>
<feature type="region of interest" description="Disordered" evidence="5">
    <location>
        <begin position="587"/>
        <end position="699"/>
    </location>
</feature>
<dbReference type="PANTHER" id="PTHR24347">
    <property type="entry name" value="SERINE/THREONINE-PROTEIN KINASE"/>
    <property type="match status" value="1"/>
</dbReference>
<dbReference type="InterPro" id="IPR017441">
    <property type="entry name" value="Protein_kinase_ATP_BS"/>
</dbReference>
<evidence type="ECO:0000256" key="2">
    <source>
        <dbReference type="ARBA" id="ARBA00022741"/>
    </source>
</evidence>
<comment type="similarity">
    <text evidence="1">Belongs to the protein kinase superfamily. CAMK Ser/Thr protein kinase family. CHEK2 subfamily.</text>
</comment>
<dbReference type="Gene3D" id="2.60.200.20">
    <property type="match status" value="1"/>
</dbReference>
<evidence type="ECO:0000259" key="7">
    <source>
        <dbReference type="PROSITE" id="PS50011"/>
    </source>
</evidence>
<dbReference type="SMART" id="SM00220">
    <property type="entry name" value="S_TKc"/>
    <property type="match status" value="1"/>
</dbReference>
<keyword evidence="3 4" id="KW-0067">ATP-binding</keyword>
<name>A0ABR3JNM2_9AGAR</name>
<comment type="caution">
    <text evidence="8">The sequence shown here is derived from an EMBL/GenBank/DDBJ whole genome shotgun (WGS) entry which is preliminary data.</text>
</comment>
<feature type="compositionally biased region" description="Basic and acidic residues" evidence="5">
    <location>
        <begin position="632"/>
        <end position="645"/>
    </location>
</feature>
<feature type="region of interest" description="Disordered" evidence="5">
    <location>
        <begin position="1"/>
        <end position="52"/>
    </location>
</feature>
<evidence type="ECO:0000259" key="6">
    <source>
        <dbReference type="PROSITE" id="PS50006"/>
    </source>
</evidence>
<dbReference type="InterPro" id="IPR000719">
    <property type="entry name" value="Prot_kinase_dom"/>
</dbReference>
<dbReference type="Pfam" id="PF00069">
    <property type="entry name" value="Pkinase"/>
    <property type="match status" value="1"/>
</dbReference>
<dbReference type="PROSITE" id="PS50006">
    <property type="entry name" value="FHA_DOMAIN"/>
    <property type="match status" value="1"/>
</dbReference>
<reference evidence="9" key="1">
    <citation type="submission" date="2024-06" db="EMBL/GenBank/DDBJ databases">
        <title>Multi-omics analyses provide insights into the biosynthesis of the anticancer antibiotic pleurotin in Hohenbuehelia grisea.</title>
        <authorList>
            <person name="Weaver J.A."/>
            <person name="Alberti F."/>
        </authorList>
    </citation>
    <scope>NUCLEOTIDE SEQUENCE [LARGE SCALE GENOMIC DNA]</scope>
    <source>
        <strain evidence="9">T-177</strain>
    </source>
</reference>
<dbReference type="Gene3D" id="3.30.200.20">
    <property type="entry name" value="Phosphorylase Kinase, domain 1"/>
    <property type="match status" value="1"/>
</dbReference>
<feature type="compositionally biased region" description="Low complexity" evidence="5">
    <location>
        <begin position="32"/>
        <end position="52"/>
    </location>
</feature>
<feature type="compositionally biased region" description="Basic and acidic residues" evidence="5">
    <location>
        <begin position="1"/>
        <end position="22"/>
    </location>
</feature>
<dbReference type="PROSITE" id="PS00108">
    <property type="entry name" value="PROTEIN_KINASE_ST"/>
    <property type="match status" value="1"/>
</dbReference>
<evidence type="ECO:0000256" key="3">
    <source>
        <dbReference type="ARBA" id="ARBA00022840"/>
    </source>
</evidence>
<sequence>MLSDDFHQPCDAMDHGEDHADDAIQQDDDDQSTQPQTQSTQPASQSQSSQQDVHLWGYLQPCNPELVRIEFFKVNPKVTIGRNPENNIVVLPGFKVSNYHCEITWDGNERADAEPSVTVVDLSSNGTYINGKKIGKNCSKLLREGNEISFGSNIPQSVGITDYRFVYRHVACGPPKDGLYKFYDIDTELGTGSFAKVVRAMHLETGKWYAVKMIQDKRNNGSVTTGTNQTPEGEQPPPPPRRRKGEPSRREVLAREISIMEKLKHQNICEMKEVFFENNGDINLVLELVEGGDLLDYILRSDVGLAEDAAKHLTYQMCDALAYIHDQGVAHRDLKPENILLTKDTPPRIKVADFGLAKIVDSVTMLRTMCGTPSYLAPEVVQQDGLDGYDHLVDSWSVGVIVFSMLTNASPFIEDENQRDIRMRIIERRVDWSVLDAVNVSDEGKDFIHGLLNVNPRERTSLRDALDHPWLRDYEPVYGCSPQLQESRSGGHSRHLPNDISMLSVVPEENSMDAAAMAAGTNAGSAAAHNTNGVTPPPEAYVPNGIRREGSRTAPLQRRAHVFAEAAEGNRAALPEPSWEMINAASQEQANGSGDETNGAGPSTAVGQKRVRQEMSPLREDDVAMEDDMDVDERRQQMDVVDSPRKSRAARGGGRARGGVVKTTARGRGRGAAAAAAPEEGALRRSTRNTPAGKLPRVN</sequence>
<evidence type="ECO:0008006" key="10">
    <source>
        <dbReference type="Google" id="ProtNLM"/>
    </source>
</evidence>
<feature type="compositionally biased region" description="Polar residues" evidence="5">
    <location>
        <begin position="220"/>
        <end position="230"/>
    </location>
</feature>
<dbReference type="SMART" id="SM00240">
    <property type="entry name" value="FHA"/>
    <property type="match status" value="1"/>
</dbReference>
<dbReference type="InterPro" id="IPR000253">
    <property type="entry name" value="FHA_dom"/>
</dbReference>
<evidence type="ECO:0000256" key="4">
    <source>
        <dbReference type="PROSITE-ProRule" id="PRU10141"/>
    </source>
</evidence>
<organism evidence="8 9">
    <name type="scientific">Hohenbuehelia grisea</name>
    <dbReference type="NCBI Taxonomy" id="104357"/>
    <lineage>
        <taxon>Eukaryota</taxon>
        <taxon>Fungi</taxon>
        <taxon>Dikarya</taxon>
        <taxon>Basidiomycota</taxon>
        <taxon>Agaricomycotina</taxon>
        <taxon>Agaricomycetes</taxon>
        <taxon>Agaricomycetidae</taxon>
        <taxon>Agaricales</taxon>
        <taxon>Pleurotineae</taxon>
        <taxon>Pleurotaceae</taxon>
        <taxon>Hohenbuehelia</taxon>
    </lineage>
</organism>
<gene>
    <name evidence="8" type="ORF">HGRIS_003031</name>
</gene>
<feature type="compositionally biased region" description="Polar residues" evidence="5">
    <location>
        <begin position="587"/>
        <end position="596"/>
    </location>
</feature>
<dbReference type="EMBL" id="JASNQZ010000006">
    <property type="protein sequence ID" value="KAL0956927.1"/>
    <property type="molecule type" value="Genomic_DNA"/>
</dbReference>
<dbReference type="InterPro" id="IPR008271">
    <property type="entry name" value="Ser/Thr_kinase_AS"/>
</dbReference>
<dbReference type="Proteomes" id="UP001556367">
    <property type="component" value="Unassembled WGS sequence"/>
</dbReference>
<dbReference type="PROSITE" id="PS50011">
    <property type="entry name" value="PROTEIN_KINASE_DOM"/>
    <property type="match status" value="1"/>
</dbReference>
<dbReference type="CDD" id="cd05117">
    <property type="entry name" value="STKc_CAMK"/>
    <property type="match status" value="1"/>
</dbReference>
<dbReference type="InterPro" id="IPR011009">
    <property type="entry name" value="Kinase-like_dom_sf"/>
</dbReference>